<keyword evidence="3" id="KW-0998">Cell outer membrane</keyword>
<evidence type="ECO:0000313" key="6">
    <source>
        <dbReference type="Proteomes" id="UP001597459"/>
    </source>
</evidence>
<dbReference type="EMBL" id="JBHULX010000027">
    <property type="protein sequence ID" value="MFD2591931.1"/>
    <property type="molecule type" value="Genomic_DNA"/>
</dbReference>
<keyword evidence="2" id="KW-0472">Membrane</keyword>
<sequence length="669" mass="75963">MKKIHNCILGIFFSSIWGIQSQSELPEKKEIPITQLDEITIISRRKLSNYQQEKIVSGIDQYLENSLHINMIKRGNYAWEPSLNNMTTDRLSITIDGMQIYGACTDKMDPVTSYVDVSNLEKVTVYSGQEGAENTNTIGGGIDLTLPEATYKNTGFKSSFDLGYETNSHYKTTGTALSYSGNNFFVSGDIIYRKSDNYYAGNNNEVLFSQFEKYNISVLTAYKISEYQSIEATYIYDRASDVGYPALPMDVSLAKASIASLAYKYQNDDTMIKDWETKLYYNSVTHIMDDTKRPDVPIRMDMPGWSDTYGGYSKMVLKKEQHSLQFNLTAHYNRSLAEMTMYPNTPDEQHMFMYTWPDVRTFNTGFFAKDKIELTDTDKLHLTTRIGYHKNTIKNQTGLESLRIFYPFISDSKQRILNSFSANYHKKTATADLSFGIGYGERAPSVSEGYGFFLFNSFDGYDYIGNPALKKEKSVDFSVKANFEKKKLKISAEAAYFHLMDYIIGEINPAISPMTIGANGVRVYNSLAYASIFKSTLNSTYTLSDQISLYTAIGFNYGQGSNGANLPLISPLSYQIQVSYKLPTFNSAIQLKGNMEQTSYSPTYGEDKTPSFAILNLTMGNQFYIKEHKTVLKYGIENILDTTYSTYADWNNIPRQGRNFFVNLSYILQ</sequence>
<dbReference type="SUPFAM" id="SSF56935">
    <property type="entry name" value="Porins"/>
    <property type="match status" value="1"/>
</dbReference>
<name>A0ABW5NAQ8_9FLAO</name>
<keyword evidence="6" id="KW-1185">Reference proteome</keyword>
<evidence type="ECO:0000256" key="1">
    <source>
        <dbReference type="ARBA" id="ARBA00004442"/>
    </source>
</evidence>
<dbReference type="RefSeq" id="WP_378258605.1">
    <property type="nucleotide sequence ID" value="NZ_JBHSJV010000001.1"/>
</dbReference>
<dbReference type="InterPro" id="IPR036942">
    <property type="entry name" value="Beta-barrel_TonB_sf"/>
</dbReference>
<comment type="subcellular location">
    <subcellularLocation>
        <location evidence="1">Cell outer membrane</location>
    </subcellularLocation>
</comment>
<dbReference type="Pfam" id="PF07715">
    <property type="entry name" value="Plug"/>
    <property type="match status" value="1"/>
</dbReference>
<comment type="caution">
    <text evidence="5">The sequence shown here is derived from an EMBL/GenBank/DDBJ whole genome shotgun (WGS) entry which is preliminary data.</text>
</comment>
<protein>
    <submittedName>
        <fullName evidence="5">TonB-dependent receptor plug domain-containing protein</fullName>
    </submittedName>
</protein>
<feature type="domain" description="TonB-dependent receptor plug" evidence="4">
    <location>
        <begin position="56"/>
        <end position="140"/>
    </location>
</feature>
<gene>
    <name evidence="5" type="ORF">ACFSTE_13925</name>
</gene>
<evidence type="ECO:0000259" key="4">
    <source>
        <dbReference type="Pfam" id="PF07715"/>
    </source>
</evidence>
<evidence type="ECO:0000256" key="2">
    <source>
        <dbReference type="ARBA" id="ARBA00023136"/>
    </source>
</evidence>
<dbReference type="Gene3D" id="2.40.170.20">
    <property type="entry name" value="TonB-dependent receptor, beta-barrel domain"/>
    <property type="match status" value="1"/>
</dbReference>
<evidence type="ECO:0000313" key="5">
    <source>
        <dbReference type="EMBL" id="MFD2591931.1"/>
    </source>
</evidence>
<dbReference type="Proteomes" id="UP001597459">
    <property type="component" value="Unassembled WGS sequence"/>
</dbReference>
<proteinExistence type="predicted"/>
<evidence type="ECO:0000256" key="3">
    <source>
        <dbReference type="ARBA" id="ARBA00023237"/>
    </source>
</evidence>
<keyword evidence="5" id="KW-0675">Receptor</keyword>
<organism evidence="5 6">
    <name type="scientific">Aquimarina hainanensis</name>
    <dbReference type="NCBI Taxonomy" id="1578017"/>
    <lineage>
        <taxon>Bacteria</taxon>
        <taxon>Pseudomonadati</taxon>
        <taxon>Bacteroidota</taxon>
        <taxon>Flavobacteriia</taxon>
        <taxon>Flavobacteriales</taxon>
        <taxon>Flavobacteriaceae</taxon>
        <taxon>Aquimarina</taxon>
    </lineage>
</organism>
<dbReference type="InterPro" id="IPR012910">
    <property type="entry name" value="Plug_dom"/>
</dbReference>
<accession>A0ABW5NAQ8</accession>
<reference evidence="6" key="1">
    <citation type="journal article" date="2019" name="Int. J. Syst. Evol. Microbiol.">
        <title>The Global Catalogue of Microorganisms (GCM) 10K type strain sequencing project: providing services to taxonomists for standard genome sequencing and annotation.</title>
        <authorList>
            <consortium name="The Broad Institute Genomics Platform"/>
            <consortium name="The Broad Institute Genome Sequencing Center for Infectious Disease"/>
            <person name="Wu L."/>
            <person name="Ma J."/>
        </authorList>
    </citation>
    <scope>NUCLEOTIDE SEQUENCE [LARGE SCALE GENOMIC DNA]</scope>
    <source>
        <strain evidence="6">KCTC 42423</strain>
    </source>
</reference>